<name>A0AAW0AXK1_9AGAR</name>
<comment type="caution">
    <text evidence="1">The sequence shown here is derived from an EMBL/GenBank/DDBJ whole genome shotgun (WGS) entry which is preliminary data.</text>
</comment>
<gene>
    <name evidence="1" type="ORF">VNI00_018394</name>
</gene>
<evidence type="ECO:0000313" key="2">
    <source>
        <dbReference type="Proteomes" id="UP001383192"/>
    </source>
</evidence>
<sequence length="134" mass="14648">MSPAPASLSLPEIVRVQARVLDGSAIDGLLMEMQAGVGAMPDDGTRDAGTFTYLDARSGDRSSGAKHAEECRGPLRLGLEPNLLKLHYLFRRTHSPMLPLHWKGASLQIYTIHELAIQPQEAMKKKSKGLCLEL</sequence>
<organism evidence="1 2">
    <name type="scientific">Paramarasmius palmivorus</name>
    <dbReference type="NCBI Taxonomy" id="297713"/>
    <lineage>
        <taxon>Eukaryota</taxon>
        <taxon>Fungi</taxon>
        <taxon>Dikarya</taxon>
        <taxon>Basidiomycota</taxon>
        <taxon>Agaricomycotina</taxon>
        <taxon>Agaricomycetes</taxon>
        <taxon>Agaricomycetidae</taxon>
        <taxon>Agaricales</taxon>
        <taxon>Marasmiineae</taxon>
        <taxon>Marasmiaceae</taxon>
        <taxon>Paramarasmius</taxon>
    </lineage>
</organism>
<accession>A0AAW0AXK1</accession>
<proteinExistence type="predicted"/>
<dbReference type="EMBL" id="JAYKXP010000231">
    <property type="protein sequence ID" value="KAK7018075.1"/>
    <property type="molecule type" value="Genomic_DNA"/>
</dbReference>
<dbReference type="Proteomes" id="UP001383192">
    <property type="component" value="Unassembled WGS sequence"/>
</dbReference>
<dbReference type="AlphaFoldDB" id="A0AAW0AXK1"/>
<keyword evidence="2" id="KW-1185">Reference proteome</keyword>
<protein>
    <recommendedName>
        <fullName evidence="3">Transthyretin</fullName>
    </recommendedName>
</protein>
<evidence type="ECO:0008006" key="3">
    <source>
        <dbReference type="Google" id="ProtNLM"/>
    </source>
</evidence>
<evidence type="ECO:0000313" key="1">
    <source>
        <dbReference type="EMBL" id="KAK7018075.1"/>
    </source>
</evidence>
<reference evidence="1 2" key="1">
    <citation type="submission" date="2024-01" db="EMBL/GenBank/DDBJ databases">
        <title>A draft genome for a cacao thread blight-causing isolate of Paramarasmius palmivorus.</title>
        <authorList>
            <person name="Baruah I.K."/>
            <person name="Bukari Y."/>
            <person name="Amoako-Attah I."/>
            <person name="Meinhardt L.W."/>
            <person name="Bailey B.A."/>
            <person name="Cohen S.P."/>
        </authorList>
    </citation>
    <scope>NUCLEOTIDE SEQUENCE [LARGE SCALE GENOMIC DNA]</scope>
    <source>
        <strain evidence="1 2">GH-12</strain>
    </source>
</reference>